<proteinExistence type="predicted"/>
<protein>
    <submittedName>
        <fullName evidence="2">Uncharacterized protein</fullName>
    </submittedName>
</protein>
<feature type="compositionally biased region" description="Acidic residues" evidence="1">
    <location>
        <begin position="314"/>
        <end position="331"/>
    </location>
</feature>
<name>A0A8A3P184_9HELO</name>
<sequence>MSSNDENPSLTDTSDLASLYLQLKDSKAKMAELNKQKPKHVLDYWNSKNIRIEASNEVKHDGSLPQRRATALWEINDAVSIVFKASMAEVENETDSLRNKISMCWRLKGEPLNLLKFPVEVFTAILGFIKEPQLLKPPATTCYELDADMKLRSKDCALSVKTIQNLRLTCRKANILCSPFLLHFLRVEMTLKSLTRLQMVSSHPLISRGIKSVRFMIHYYDPFLAKGYKRFCREKRNCLMILESFESVPMRDRESALEAEAARALENERALEDGGAAEDKSALEDGTALGGESASDNEEDSDNEEYWNDKVDLEYPDDDEDSEEEEEDSGENELYKKAYDLYVRLYQEQEDMIANGTFLRVVASSIARMPHAKSLQIHDRDPAYINYRRYYLASRLYHKLPKHEGKEECFMEDMVGLEFATKHSHVHPGYSKSQCWVSPYNRMMIHLPIAISKTGHVIESLRVQALVPRTFNTGAPQRKLQQLSAAMKNLKRFTFYCASLGPKRDKCEWPPTGLGGLIGYISSVLNTDYLEKIDINLAYLAIDGEIRRIDNAGDCIQVAESLGPILTKRTWPLLKSVHLTKVPVHLHELQGFLNGLKSPLSHLELGKVFLVSGRWKNAIEVLQRASIRTLRLGQPFTEEWDWESRIVMSRGEITTGLGWEKMRLESGGRFPSRDRARFNERSQEEDAWKVAHATKDTRLVREAAAKGRKWEGSDGKSAQAHVSELYFLAFNLENRGF</sequence>
<organism evidence="2 3">
    <name type="scientific">Monilinia vaccinii-corymbosi</name>
    <dbReference type="NCBI Taxonomy" id="61207"/>
    <lineage>
        <taxon>Eukaryota</taxon>
        <taxon>Fungi</taxon>
        <taxon>Dikarya</taxon>
        <taxon>Ascomycota</taxon>
        <taxon>Pezizomycotina</taxon>
        <taxon>Leotiomycetes</taxon>
        <taxon>Helotiales</taxon>
        <taxon>Sclerotiniaceae</taxon>
        <taxon>Monilinia</taxon>
    </lineage>
</organism>
<gene>
    <name evidence="2" type="ORF">DSL72_000290</name>
</gene>
<dbReference type="OrthoDB" id="3759773at2759"/>
<dbReference type="AlphaFoldDB" id="A0A8A3P184"/>
<reference evidence="2" key="1">
    <citation type="submission" date="2020-10" db="EMBL/GenBank/DDBJ databases">
        <title>Genome Sequence of Monilinia vaccinii-corymbosi Sheds Light on Mummy Berry Disease Infection of Blueberry and Mating Type.</title>
        <authorList>
            <person name="Yow A.G."/>
            <person name="Zhang Y."/>
            <person name="Bansal K."/>
            <person name="Eacker S.M."/>
            <person name="Sullivan S."/>
            <person name="Liachko I."/>
            <person name="Cubeta M.A."/>
            <person name="Rollins J.A."/>
            <person name="Ashrafi H."/>
        </authorList>
    </citation>
    <scope>NUCLEOTIDE SEQUENCE</scope>
    <source>
        <strain evidence="2">RL-1</strain>
    </source>
</reference>
<keyword evidence="3" id="KW-1185">Reference proteome</keyword>
<feature type="compositionally biased region" description="Basic and acidic residues" evidence="1">
    <location>
        <begin position="268"/>
        <end position="283"/>
    </location>
</feature>
<dbReference type="Proteomes" id="UP000672032">
    <property type="component" value="Chromosome 2"/>
</dbReference>
<dbReference type="EMBL" id="CP063406">
    <property type="protein sequence ID" value="QSZ30732.1"/>
    <property type="molecule type" value="Genomic_DNA"/>
</dbReference>
<evidence type="ECO:0000256" key="1">
    <source>
        <dbReference type="SAM" id="MobiDB-lite"/>
    </source>
</evidence>
<evidence type="ECO:0000313" key="3">
    <source>
        <dbReference type="Proteomes" id="UP000672032"/>
    </source>
</evidence>
<evidence type="ECO:0000313" key="2">
    <source>
        <dbReference type="EMBL" id="QSZ30732.1"/>
    </source>
</evidence>
<accession>A0A8A3P184</accession>
<feature type="region of interest" description="Disordered" evidence="1">
    <location>
        <begin position="268"/>
        <end position="333"/>
    </location>
</feature>
<feature type="compositionally biased region" description="Acidic residues" evidence="1">
    <location>
        <begin position="295"/>
        <end position="306"/>
    </location>
</feature>